<comment type="caution">
    <text evidence="1">The sequence shown here is derived from an EMBL/GenBank/DDBJ whole genome shotgun (WGS) entry which is preliminary data.</text>
</comment>
<evidence type="ECO:0000313" key="2">
    <source>
        <dbReference type="Proteomes" id="UP000297871"/>
    </source>
</evidence>
<dbReference type="AlphaFoldDB" id="A0A4R9J8S5"/>
<reference evidence="1" key="1">
    <citation type="journal article" date="2019" name="PLoS Negl. Trop. Dis.">
        <title>Revisiting the worldwide diversity of Leptospira species in the environment.</title>
        <authorList>
            <person name="Vincent A.T."/>
            <person name="Schiettekatte O."/>
            <person name="Bourhy P."/>
            <person name="Veyrier F.J."/>
            <person name="Picardeau M."/>
        </authorList>
    </citation>
    <scope>NUCLEOTIDE SEQUENCE [LARGE SCALE GENOMIC DNA]</scope>
    <source>
        <strain evidence="1">201800265</strain>
    </source>
</reference>
<dbReference type="RefSeq" id="WP_135615245.1">
    <property type="nucleotide sequence ID" value="NZ_RQFY01000004.1"/>
</dbReference>
<dbReference type="EMBL" id="RQFY01000004">
    <property type="protein sequence ID" value="TGL35050.1"/>
    <property type="molecule type" value="Genomic_DNA"/>
</dbReference>
<keyword evidence="2" id="KW-1185">Reference proteome</keyword>
<evidence type="ECO:0000313" key="1">
    <source>
        <dbReference type="EMBL" id="TGL35050.1"/>
    </source>
</evidence>
<dbReference type="OrthoDB" id="9901603at2"/>
<gene>
    <name evidence="1" type="ORF">EHQ52_11250</name>
</gene>
<sequence>MRSFCACLLLLFQCSYLDNDQKMKKESREDDLTRDAYLAVCAKLEDPGSPQNLSAIICAVLVCDQFDCN</sequence>
<accession>A0A4R9J8S5</accession>
<organism evidence="1 2">
    <name type="scientific">Leptospira koniambonensis</name>
    <dbReference type="NCBI Taxonomy" id="2484950"/>
    <lineage>
        <taxon>Bacteria</taxon>
        <taxon>Pseudomonadati</taxon>
        <taxon>Spirochaetota</taxon>
        <taxon>Spirochaetia</taxon>
        <taxon>Leptospirales</taxon>
        <taxon>Leptospiraceae</taxon>
        <taxon>Leptospira</taxon>
    </lineage>
</organism>
<dbReference type="Proteomes" id="UP000297871">
    <property type="component" value="Unassembled WGS sequence"/>
</dbReference>
<proteinExistence type="predicted"/>
<name>A0A4R9J8S5_9LEPT</name>
<protein>
    <submittedName>
        <fullName evidence="1">Uncharacterized protein</fullName>
    </submittedName>
</protein>